<name>K9AL51_9STAP</name>
<dbReference type="Gene3D" id="3.40.50.1820">
    <property type="entry name" value="alpha/beta hydrolase"/>
    <property type="match status" value="1"/>
</dbReference>
<evidence type="ECO:0000313" key="3">
    <source>
        <dbReference type="EMBL" id="EKU48014.1"/>
    </source>
</evidence>
<dbReference type="Pfam" id="PF20434">
    <property type="entry name" value="BD-FAE"/>
    <property type="match status" value="1"/>
</dbReference>
<comment type="caution">
    <text evidence="3">The sequence shown here is derived from an EMBL/GenBank/DDBJ whole genome shotgun (WGS) entry which is preliminary data.</text>
</comment>
<gene>
    <name evidence="3" type="ORF">C273_06128</name>
</gene>
<dbReference type="Proteomes" id="UP000009885">
    <property type="component" value="Unassembled WGS sequence"/>
</dbReference>
<keyword evidence="4" id="KW-1185">Reference proteome</keyword>
<protein>
    <recommendedName>
        <fullName evidence="2">BD-FAE-like domain-containing protein</fullName>
    </recommendedName>
</protein>
<proteinExistence type="predicted"/>
<dbReference type="OrthoDB" id="179999at2"/>
<reference evidence="3 4" key="1">
    <citation type="journal article" date="2013" name="Genome Announc.">
        <title>Genome Sequence of Staphylococcus massiliensis Strain S46, Isolated from the Surface of Healthy Human Skin.</title>
        <authorList>
            <person name="Srivastav R."/>
            <person name="Singh A."/>
            <person name="Jangir P.K."/>
            <person name="Kumari C."/>
            <person name="Muduli S."/>
            <person name="Sharma R."/>
        </authorList>
    </citation>
    <scope>NUCLEOTIDE SEQUENCE [LARGE SCALE GENOMIC DNA]</scope>
    <source>
        <strain evidence="3 4">S46</strain>
    </source>
</reference>
<dbReference type="eggNOG" id="COG1506">
    <property type="taxonomic scope" value="Bacteria"/>
</dbReference>
<keyword evidence="1" id="KW-0378">Hydrolase</keyword>
<dbReference type="InterPro" id="IPR049492">
    <property type="entry name" value="BD-FAE-like_dom"/>
</dbReference>
<evidence type="ECO:0000313" key="4">
    <source>
        <dbReference type="Proteomes" id="UP000009885"/>
    </source>
</evidence>
<dbReference type="PATRIC" id="fig|1229783.3.peg.1240"/>
<evidence type="ECO:0000259" key="2">
    <source>
        <dbReference type="Pfam" id="PF20434"/>
    </source>
</evidence>
<feature type="domain" description="BD-FAE-like" evidence="2">
    <location>
        <begin position="14"/>
        <end position="114"/>
    </location>
</feature>
<dbReference type="AlphaFoldDB" id="K9AL51"/>
<dbReference type="InterPro" id="IPR029058">
    <property type="entry name" value="AB_hydrolase_fold"/>
</dbReference>
<dbReference type="SUPFAM" id="SSF53474">
    <property type="entry name" value="alpha/beta-Hydrolases"/>
    <property type="match status" value="1"/>
</dbReference>
<dbReference type="EMBL" id="AMSQ01000008">
    <property type="protein sequence ID" value="EKU48014.1"/>
    <property type="molecule type" value="Genomic_DNA"/>
</dbReference>
<evidence type="ECO:0000256" key="1">
    <source>
        <dbReference type="ARBA" id="ARBA00022801"/>
    </source>
</evidence>
<organism evidence="3 4">
    <name type="scientific">Staphylococcus massiliensis S46</name>
    <dbReference type="NCBI Taxonomy" id="1229783"/>
    <lineage>
        <taxon>Bacteria</taxon>
        <taxon>Bacillati</taxon>
        <taxon>Bacillota</taxon>
        <taxon>Bacilli</taxon>
        <taxon>Bacillales</taxon>
        <taxon>Staphylococcaceae</taxon>
        <taxon>Staphylococcus</taxon>
    </lineage>
</organism>
<dbReference type="STRING" id="1229783.C273_06128"/>
<accession>K9AL51</accession>
<sequence>MEQIKYGEHEDQHIDIYHNEDQEKPNTWLILIHGGYWRQKFSKSMLDTFLNALLHEGYSVVNVEYRRGTFEWPAPIEDVTSAIQAFKDSDFYYDETLISIGHSVGGQLALLASNEVDRTIALAPVTDVPYTKEHDLGDGAAEAYFKDAGDDVLKEASPIHQTPVQSETLIIHGFDDEKVHMETTLTYASKNLKDQNNITLYGYKLLPHLECINPESFHMKDMLDWIQH</sequence>
<dbReference type="GO" id="GO:0016787">
    <property type="term" value="F:hydrolase activity"/>
    <property type="evidence" value="ECO:0007669"/>
    <property type="project" value="UniProtKB-KW"/>
</dbReference>
<dbReference type="InterPro" id="IPR050300">
    <property type="entry name" value="GDXG_lipolytic_enzyme"/>
</dbReference>
<dbReference type="PANTHER" id="PTHR48081">
    <property type="entry name" value="AB HYDROLASE SUPERFAMILY PROTEIN C4A8.06C"/>
    <property type="match status" value="1"/>
</dbReference>
<dbReference type="RefSeq" id="WP_009383419.1">
    <property type="nucleotide sequence ID" value="NZ_AMSQ01000008.1"/>
</dbReference>